<sequence>MGIQTKWTLRLYPRYQDFVNVNLSRDDTDGPEFVQLQYSFELLSKNEVIKKTPSSSAQFRKTSCYTHHELINCDELFLYKRSEYLPSDILTVRCILWNADEEYVRSRCDPALSDMKLRTETETFQVHAAVLSARSPVFRAMLTTDMKEKNNCCVDIPDVDNDTLRQMILYMYTDQLEYLNGKMQLCYTRLLRNTTLRA</sequence>
<dbReference type="Proteomes" id="UP001054945">
    <property type="component" value="Unassembled WGS sequence"/>
</dbReference>
<dbReference type="CDD" id="cd18186">
    <property type="entry name" value="BTB_POZ_ZBTB_KLHL-like"/>
    <property type="match status" value="1"/>
</dbReference>
<dbReference type="SUPFAM" id="SSF54695">
    <property type="entry name" value="POZ domain"/>
    <property type="match status" value="1"/>
</dbReference>
<accession>A0AAV4TD13</accession>
<dbReference type="EMBL" id="BPLR01010967">
    <property type="protein sequence ID" value="GIY43371.1"/>
    <property type="molecule type" value="Genomic_DNA"/>
</dbReference>
<evidence type="ECO:0000313" key="2">
    <source>
        <dbReference type="EMBL" id="GIY43371.1"/>
    </source>
</evidence>
<comment type="caution">
    <text evidence="2">The sequence shown here is derived from an EMBL/GenBank/DDBJ whole genome shotgun (WGS) entry which is preliminary data.</text>
</comment>
<protein>
    <submittedName>
        <fullName evidence="2">Speckle-type POZ protein</fullName>
    </submittedName>
</protein>
<dbReference type="SMART" id="SM00225">
    <property type="entry name" value="BTB"/>
    <property type="match status" value="1"/>
</dbReference>
<dbReference type="Gene3D" id="3.30.710.10">
    <property type="entry name" value="Potassium Channel Kv1.1, Chain A"/>
    <property type="match status" value="1"/>
</dbReference>
<dbReference type="SUPFAM" id="SSF49599">
    <property type="entry name" value="TRAF domain-like"/>
    <property type="match status" value="1"/>
</dbReference>
<dbReference type="PROSITE" id="PS50097">
    <property type="entry name" value="BTB"/>
    <property type="match status" value="1"/>
</dbReference>
<dbReference type="Pfam" id="PF00651">
    <property type="entry name" value="BTB"/>
    <property type="match status" value="1"/>
</dbReference>
<dbReference type="PANTHER" id="PTHR24413">
    <property type="entry name" value="SPECKLE-TYPE POZ PROTEIN"/>
    <property type="match status" value="1"/>
</dbReference>
<evidence type="ECO:0000259" key="1">
    <source>
        <dbReference type="PROSITE" id="PS50097"/>
    </source>
</evidence>
<dbReference type="InterPro" id="IPR011333">
    <property type="entry name" value="SKP1/BTB/POZ_sf"/>
</dbReference>
<dbReference type="GO" id="GO:0030163">
    <property type="term" value="P:protein catabolic process"/>
    <property type="evidence" value="ECO:0007669"/>
    <property type="project" value="UniProtKB-ARBA"/>
</dbReference>
<dbReference type="InterPro" id="IPR008974">
    <property type="entry name" value="TRAF-like"/>
</dbReference>
<proteinExistence type="predicted"/>
<gene>
    <name evidence="2" type="primary">spop_137</name>
    <name evidence="2" type="ORF">CEXT_784191</name>
</gene>
<dbReference type="InterPro" id="IPR000210">
    <property type="entry name" value="BTB/POZ_dom"/>
</dbReference>
<dbReference type="Gene3D" id="2.60.210.10">
    <property type="entry name" value="Apoptosis, Tumor Necrosis Factor Receptor Associated Protein 2, Chain A"/>
    <property type="match status" value="1"/>
</dbReference>
<dbReference type="AlphaFoldDB" id="A0AAV4TD13"/>
<reference evidence="2 3" key="1">
    <citation type="submission" date="2021-06" db="EMBL/GenBank/DDBJ databases">
        <title>Caerostris extrusa draft genome.</title>
        <authorList>
            <person name="Kono N."/>
            <person name="Arakawa K."/>
        </authorList>
    </citation>
    <scope>NUCLEOTIDE SEQUENCE [LARGE SCALE GENOMIC DNA]</scope>
</reference>
<dbReference type="InterPro" id="IPR002083">
    <property type="entry name" value="MATH/TRAF_dom"/>
</dbReference>
<name>A0AAV4TD13_CAEEX</name>
<organism evidence="2 3">
    <name type="scientific">Caerostris extrusa</name>
    <name type="common">Bark spider</name>
    <name type="synonym">Caerostris bankana</name>
    <dbReference type="NCBI Taxonomy" id="172846"/>
    <lineage>
        <taxon>Eukaryota</taxon>
        <taxon>Metazoa</taxon>
        <taxon>Ecdysozoa</taxon>
        <taxon>Arthropoda</taxon>
        <taxon>Chelicerata</taxon>
        <taxon>Arachnida</taxon>
        <taxon>Araneae</taxon>
        <taxon>Araneomorphae</taxon>
        <taxon>Entelegynae</taxon>
        <taxon>Araneoidea</taxon>
        <taxon>Araneidae</taxon>
        <taxon>Caerostris</taxon>
    </lineage>
</organism>
<feature type="domain" description="BTB" evidence="1">
    <location>
        <begin position="113"/>
        <end position="180"/>
    </location>
</feature>
<keyword evidence="3" id="KW-1185">Reference proteome</keyword>
<dbReference type="CDD" id="cd00121">
    <property type="entry name" value="MATH"/>
    <property type="match status" value="1"/>
</dbReference>
<evidence type="ECO:0000313" key="3">
    <source>
        <dbReference type="Proteomes" id="UP001054945"/>
    </source>
</evidence>